<evidence type="ECO:0000313" key="3">
    <source>
        <dbReference type="EMBL" id="CAH0372220.1"/>
    </source>
</evidence>
<feature type="region of interest" description="Disordered" evidence="1">
    <location>
        <begin position="1"/>
        <end position="50"/>
    </location>
</feature>
<reference evidence="3" key="1">
    <citation type="submission" date="2021-11" db="EMBL/GenBank/DDBJ databases">
        <authorList>
            <consortium name="Genoscope - CEA"/>
            <person name="William W."/>
        </authorList>
    </citation>
    <scope>NUCLEOTIDE SEQUENCE</scope>
</reference>
<name>A0A8J2WZD9_9STRA</name>
<dbReference type="Proteomes" id="UP000789595">
    <property type="component" value="Unassembled WGS sequence"/>
</dbReference>
<dbReference type="AlphaFoldDB" id="A0A8J2WZD9"/>
<keyword evidence="2" id="KW-0472">Membrane</keyword>
<dbReference type="EMBL" id="CAKKNE010000003">
    <property type="protein sequence ID" value="CAH0372220.1"/>
    <property type="molecule type" value="Genomic_DNA"/>
</dbReference>
<gene>
    <name evidence="3" type="ORF">PECAL_3P22030</name>
</gene>
<evidence type="ECO:0000256" key="2">
    <source>
        <dbReference type="SAM" id="Phobius"/>
    </source>
</evidence>
<keyword evidence="2" id="KW-0812">Transmembrane</keyword>
<feature type="transmembrane region" description="Helical" evidence="2">
    <location>
        <begin position="63"/>
        <end position="82"/>
    </location>
</feature>
<evidence type="ECO:0000256" key="1">
    <source>
        <dbReference type="SAM" id="MobiDB-lite"/>
    </source>
</evidence>
<proteinExistence type="predicted"/>
<keyword evidence="2" id="KW-1133">Transmembrane helix</keyword>
<organism evidence="3 4">
    <name type="scientific">Pelagomonas calceolata</name>
    <dbReference type="NCBI Taxonomy" id="35677"/>
    <lineage>
        <taxon>Eukaryota</taxon>
        <taxon>Sar</taxon>
        <taxon>Stramenopiles</taxon>
        <taxon>Ochrophyta</taxon>
        <taxon>Pelagophyceae</taxon>
        <taxon>Pelagomonadales</taxon>
        <taxon>Pelagomonadaceae</taxon>
        <taxon>Pelagomonas</taxon>
    </lineage>
</organism>
<dbReference type="OrthoDB" id="10545699at2759"/>
<keyword evidence="4" id="KW-1185">Reference proteome</keyword>
<feature type="compositionally biased region" description="Basic and acidic residues" evidence="1">
    <location>
        <begin position="38"/>
        <end position="50"/>
    </location>
</feature>
<comment type="caution">
    <text evidence="3">The sequence shown here is derived from an EMBL/GenBank/DDBJ whole genome shotgun (WGS) entry which is preliminary data.</text>
</comment>
<accession>A0A8J2WZD9</accession>
<evidence type="ECO:0000313" key="4">
    <source>
        <dbReference type="Proteomes" id="UP000789595"/>
    </source>
</evidence>
<protein>
    <submittedName>
        <fullName evidence="3">Uncharacterized protein</fullName>
    </submittedName>
</protein>
<sequence length="358" mass="39872">MAQVLKPPARRRSPSSEQFKKDADQSRMLQAPARRRSASFEKPDLPPRTPSKAELRELAERDWRLEVVLATCVAIALGLAIFRDMYIGGLGSSNGRIVSFLASLNGCAGFRRQKKAVRAHKARTTEKFRRLESLHLAAPSPPRHKVQLMCIAFSNKFATQSIGSLLVGATPVILKGWRHVSSWFLAFALVQIAPRDVVYDALTRHVFLAFVVKVGAALYKLRKFNFVVSACPHCSLQFLLMVMLVTIDGNNACSRCMTWLWMRGTANTKRKHILRGIGAFAARSGPVLLAAAFIRTTRSCKDKYGKLLVLVVFLHRNGCAGLLLRTARTARRGMDSPSYVGEAFPVRRSPRLRGEKVD</sequence>